<gene>
    <name evidence="2" type="ORF">DEO72_LG10g649</name>
</gene>
<reference evidence="2 3" key="1">
    <citation type="submission" date="2019-04" db="EMBL/GenBank/DDBJ databases">
        <title>An improved genome assembly and genetic linkage map for asparagus bean, Vigna unguiculata ssp. sesquipedialis.</title>
        <authorList>
            <person name="Xia Q."/>
            <person name="Zhang R."/>
            <person name="Dong Y."/>
        </authorList>
    </citation>
    <scope>NUCLEOTIDE SEQUENCE [LARGE SCALE GENOMIC DNA]</scope>
    <source>
        <tissue evidence="2">Leaf</tissue>
    </source>
</reference>
<keyword evidence="3" id="KW-1185">Reference proteome</keyword>
<evidence type="ECO:0000313" key="2">
    <source>
        <dbReference type="EMBL" id="QCE09430.1"/>
    </source>
</evidence>
<feature type="region of interest" description="Disordered" evidence="1">
    <location>
        <begin position="84"/>
        <end position="103"/>
    </location>
</feature>
<sequence length="103" mass="11805">MTTTAINNCHYEQQPSPQHHATQWRARSGVEAHNNDNRENEIVTRDAQRQQPPHFPSITLPSLPLREPFFHSLLLRTTLLVLSSDQERASTSTTNEMRLIFGS</sequence>
<protein>
    <submittedName>
        <fullName evidence="2">Uncharacterized protein</fullName>
    </submittedName>
</protein>
<accession>A0A4D6N6I8</accession>
<dbReference type="EMBL" id="CP039354">
    <property type="protein sequence ID" value="QCE09430.1"/>
    <property type="molecule type" value="Genomic_DNA"/>
</dbReference>
<feature type="compositionally biased region" description="Polar residues" evidence="1">
    <location>
        <begin position="1"/>
        <end position="21"/>
    </location>
</feature>
<dbReference type="Proteomes" id="UP000501690">
    <property type="component" value="Linkage Group LG10"/>
</dbReference>
<dbReference type="AlphaFoldDB" id="A0A4D6N6I8"/>
<evidence type="ECO:0000313" key="3">
    <source>
        <dbReference type="Proteomes" id="UP000501690"/>
    </source>
</evidence>
<proteinExistence type="predicted"/>
<organism evidence="2 3">
    <name type="scientific">Vigna unguiculata</name>
    <name type="common">Cowpea</name>
    <dbReference type="NCBI Taxonomy" id="3917"/>
    <lineage>
        <taxon>Eukaryota</taxon>
        <taxon>Viridiplantae</taxon>
        <taxon>Streptophyta</taxon>
        <taxon>Embryophyta</taxon>
        <taxon>Tracheophyta</taxon>
        <taxon>Spermatophyta</taxon>
        <taxon>Magnoliopsida</taxon>
        <taxon>eudicotyledons</taxon>
        <taxon>Gunneridae</taxon>
        <taxon>Pentapetalae</taxon>
        <taxon>rosids</taxon>
        <taxon>fabids</taxon>
        <taxon>Fabales</taxon>
        <taxon>Fabaceae</taxon>
        <taxon>Papilionoideae</taxon>
        <taxon>50 kb inversion clade</taxon>
        <taxon>NPAAA clade</taxon>
        <taxon>indigoferoid/millettioid clade</taxon>
        <taxon>Phaseoleae</taxon>
        <taxon>Vigna</taxon>
    </lineage>
</organism>
<feature type="region of interest" description="Disordered" evidence="1">
    <location>
        <begin position="1"/>
        <end position="23"/>
    </location>
</feature>
<evidence type="ECO:0000256" key="1">
    <source>
        <dbReference type="SAM" id="MobiDB-lite"/>
    </source>
</evidence>
<name>A0A4D6N6I8_VIGUN</name>